<dbReference type="InterPro" id="IPR027417">
    <property type="entry name" value="P-loop_NTPase"/>
</dbReference>
<accession>A0A1H9ZX43</accession>
<reference evidence="1 2" key="1">
    <citation type="submission" date="2016-10" db="EMBL/GenBank/DDBJ databases">
        <authorList>
            <person name="de Groot N.N."/>
        </authorList>
    </citation>
    <scope>NUCLEOTIDE SEQUENCE [LARGE SCALE GENOMIC DNA]</scope>
    <source>
        <strain evidence="1 2">DSM 1801</strain>
    </source>
</reference>
<dbReference type="EMBL" id="FOHN01000004">
    <property type="protein sequence ID" value="SES86328.1"/>
    <property type="molecule type" value="Genomic_DNA"/>
</dbReference>
<dbReference type="Gene3D" id="3.40.50.300">
    <property type="entry name" value="P-loop containing nucleotide triphosphate hydrolases"/>
    <property type="match status" value="1"/>
</dbReference>
<name>A0A1H9ZX43_9FIRM</name>
<dbReference type="Proteomes" id="UP000199800">
    <property type="component" value="Unassembled WGS sequence"/>
</dbReference>
<dbReference type="AlphaFoldDB" id="A0A1H9ZX43"/>
<protein>
    <submittedName>
        <fullName evidence="1">Putative ABC transport system ATP-binding protein</fullName>
    </submittedName>
</protein>
<dbReference type="SUPFAM" id="SSF52540">
    <property type="entry name" value="P-loop containing nucleoside triphosphate hydrolases"/>
    <property type="match status" value="1"/>
</dbReference>
<gene>
    <name evidence="1" type="ORF">SAMN04487772_104150</name>
</gene>
<sequence length="45" mass="5044">MEIFKKINETGKTVILVTHDEKVASKTKRIITLSDGKIVGDEKND</sequence>
<evidence type="ECO:0000313" key="2">
    <source>
        <dbReference type="Proteomes" id="UP000199800"/>
    </source>
</evidence>
<proteinExistence type="predicted"/>
<dbReference type="STRING" id="29364.SAMN04487772_104150"/>
<organism evidence="1 2">
    <name type="scientific">[Clostridium] polysaccharolyticum</name>
    <dbReference type="NCBI Taxonomy" id="29364"/>
    <lineage>
        <taxon>Bacteria</taxon>
        <taxon>Bacillati</taxon>
        <taxon>Bacillota</taxon>
        <taxon>Clostridia</taxon>
        <taxon>Lachnospirales</taxon>
        <taxon>Lachnospiraceae</taxon>
    </lineage>
</organism>
<dbReference type="GO" id="GO:0005524">
    <property type="term" value="F:ATP binding"/>
    <property type="evidence" value="ECO:0007669"/>
    <property type="project" value="UniProtKB-KW"/>
</dbReference>
<keyword evidence="1" id="KW-0067">ATP-binding</keyword>
<keyword evidence="1" id="KW-0547">Nucleotide-binding</keyword>
<dbReference type="RefSeq" id="WP_177180622.1">
    <property type="nucleotide sequence ID" value="NZ_FOHN01000004.1"/>
</dbReference>
<keyword evidence="2" id="KW-1185">Reference proteome</keyword>
<evidence type="ECO:0000313" key="1">
    <source>
        <dbReference type="EMBL" id="SES86328.1"/>
    </source>
</evidence>